<comment type="caution">
    <text evidence="3">The sequence shown here is derived from an EMBL/GenBank/DDBJ whole genome shotgun (WGS) entry which is preliminary data.</text>
</comment>
<evidence type="ECO:0000313" key="3">
    <source>
        <dbReference type="EMBL" id="MYH63266.1"/>
    </source>
</evidence>
<dbReference type="AlphaFoldDB" id="A0A6B1G7E1"/>
<protein>
    <submittedName>
        <fullName evidence="3">M81 family metallopeptidase</fullName>
    </submittedName>
</protein>
<feature type="non-terminal residue" evidence="3">
    <location>
        <position position="1"/>
    </location>
</feature>
<feature type="domain" description="Microcystin LR degradation protein MlrC N-terminal" evidence="2">
    <location>
        <begin position="3"/>
        <end position="74"/>
    </location>
</feature>
<dbReference type="Pfam" id="PF07364">
    <property type="entry name" value="DUF1485"/>
    <property type="match status" value="1"/>
</dbReference>
<proteinExistence type="predicted"/>
<sequence>LDMEGKDGIISISIVHCFPWGDVPTCGAQALAITDGDPDQAARVAEEIGRRFHGMRRELDQTPYSIDEALEQALADPTGPVVIADRADNAGGGAPSDSTFMLKAMLDRGIDNAGIATMWDPIAVQVAMSGGVGANLDIRLGGKMGPMSGDPLDLNVKVTAIAEDMYQEWPQQQGDPMRIPCGDSVCLNCNGIDIIVSSKRGQPMSPDVFTNLGVNVKNKHILVVKSSQHFYAGFAPIASQIIYMAAPGAVAPRYTEIPFKRVDLHKYPWVEDPFA</sequence>
<dbReference type="Pfam" id="PF07171">
    <property type="entry name" value="MlrC_C"/>
    <property type="match status" value="1"/>
</dbReference>
<accession>A0A6B1G7E1</accession>
<evidence type="ECO:0000259" key="2">
    <source>
        <dbReference type="Pfam" id="PF07364"/>
    </source>
</evidence>
<gene>
    <name evidence="3" type="ORF">F4148_16425</name>
</gene>
<dbReference type="InterPro" id="IPR015995">
    <property type="entry name" value="MlrC_N"/>
</dbReference>
<reference evidence="3" key="1">
    <citation type="submission" date="2019-09" db="EMBL/GenBank/DDBJ databases">
        <title>Characterisation of the sponge microbiome using genome-centric metagenomics.</title>
        <authorList>
            <person name="Engelberts J.P."/>
            <person name="Robbins S.J."/>
            <person name="De Goeij J.M."/>
            <person name="Aranda M."/>
            <person name="Bell S.C."/>
            <person name="Webster N.S."/>
        </authorList>
    </citation>
    <scope>NUCLEOTIDE SEQUENCE</scope>
    <source>
        <strain evidence="3">SB0675_bin_29</strain>
    </source>
</reference>
<organism evidence="3">
    <name type="scientific">Caldilineaceae bacterium SB0675_bin_29</name>
    <dbReference type="NCBI Taxonomy" id="2605266"/>
    <lineage>
        <taxon>Bacteria</taxon>
        <taxon>Bacillati</taxon>
        <taxon>Chloroflexota</taxon>
        <taxon>Caldilineae</taxon>
        <taxon>Caldilineales</taxon>
        <taxon>Caldilineaceae</taxon>
    </lineage>
</organism>
<name>A0A6B1G7E1_9CHLR</name>
<dbReference type="EMBL" id="VYDA01000581">
    <property type="protein sequence ID" value="MYH63266.1"/>
    <property type="molecule type" value="Genomic_DNA"/>
</dbReference>
<dbReference type="InterPro" id="IPR010799">
    <property type="entry name" value="MlrC_C"/>
</dbReference>
<feature type="domain" description="Microcystin LR degradation protein MlrC C-terminal" evidence="1">
    <location>
        <begin position="83"/>
        <end position="261"/>
    </location>
</feature>
<evidence type="ECO:0000259" key="1">
    <source>
        <dbReference type="Pfam" id="PF07171"/>
    </source>
</evidence>